<protein>
    <recommendedName>
        <fullName evidence="2">arylamine N-acetyltransferase</fullName>
        <ecNumber evidence="2">2.3.1.5</ecNumber>
    </recommendedName>
</protein>
<evidence type="ECO:0000313" key="4">
    <source>
        <dbReference type="Proteomes" id="UP000007110"/>
    </source>
</evidence>
<dbReference type="GO" id="GO:0004060">
    <property type="term" value="F:arylamine N-acetyltransferase activity"/>
    <property type="evidence" value="ECO:0007669"/>
    <property type="project" value="UniProtKB-EC"/>
</dbReference>
<name>A0A7M7HJJ3_STRPU</name>
<dbReference type="PANTHER" id="PTHR11786:SF0">
    <property type="entry name" value="ARYLAMINE N-ACETYLTRANSFERASE 4-RELATED"/>
    <property type="match status" value="1"/>
</dbReference>
<dbReference type="InterPro" id="IPR001447">
    <property type="entry name" value="Arylamine_N-AcTrfase"/>
</dbReference>
<sequence>MATTDDDYKFTAEEAFCFLRDVLQIESAETKLQANKVTFLDEFIKAMTHHIPYQTIKGIAIPDGSRRLPTAADIKTDITSKVGGLCYQLQIFCWMLLRALEFDVHLAPGDGFHKKNIHVGVVLIGVTYQGSKHLLEVGLGHPTFQLIPLNFEHSSPEYCDSYMRYRFVHQGEDTIIFQSSADTVPSVACKFPEFINDGWFSFIFFHTDQSVGVSHFDCAMMNIFYCRYRGIFPCQLALRGLP</sequence>
<dbReference type="PANTHER" id="PTHR11786">
    <property type="entry name" value="N-HYDROXYARYLAMINE O-ACETYLTRANSFERASE"/>
    <property type="match status" value="1"/>
</dbReference>
<dbReference type="Pfam" id="PF00797">
    <property type="entry name" value="Acetyltransf_2"/>
    <property type="match status" value="1"/>
</dbReference>
<comment type="similarity">
    <text evidence="1">Belongs to the arylamine N-acetyltransferase family.</text>
</comment>
<evidence type="ECO:0000313" key="3">
    <source>
        <dbReference type="EnsemblMetazoa" id="XP_011662685"/>
    </source>
</evidence>
<dbReference type="OrthoDB" id="10260017at2759"/>
<evidence type="ECO:0000256" key="2">
    <source>
        <dbReference type="ARBA" id="ARBA00012701"/>
    </source>
</evidence>
<evidence type="ECO:0000256" key="1">
    <source>
        <dbReference type="ARBA" id="ARBA00006547"/>
    </source>
</evidence>
<dbReference type="Gene3D" id="3.30.2140.20">
    <property type="match status" value="1"/>
</dbReference>
<dbReference type="RefSeq" id="XP_011662685.2">
    <property type="nucleotide sequence ID" value="XM_011664383.2"/>
</dbReference>
<reference evidence="3" key="2">
    <citation type="submission" date="2021-01" db="UniProtKB">
        <authorList>
            <consortium name="EnsemblMetazoa"/>
        </authorList>
    </citation>
    <scope>IDENTIFICATION</scope>
</reference>
<reference evidence="4" key="1">
    <citation type="submission" date="2015-02" db="EMBL/GenBank/DDBJ databases">
        <title>Genome sequencing for Strongylocentrotus purpuratus.</title>
        <authorList>
            <person name="Murali S."/>
            <person name="Liu Y."/>
            <person name="Vee V."/>
            <person name="English A."/>
            <person name="Wang M."/>
            <person name="Skinner E."/>
            <person name="Han Y."/>
            <person name="Muzny D.M."/>
            <person name="Worley K.C."/>
            <person name="Gibbs R.A."/>
        </authorList>
    </citation>
    <scope>NUCLEOTIDE SEQUENCE</scope>
</reference>
<keyword evidence="4" id="KW-1185">Reference proteome</keyword>
<proteinExistence type="inferred from homology"/>
<accession>A0A7M7HJJ3</accession>
<dbReference type="InterPro" id="IPR053710">
    <property type="entry name" value="Arylamine_NAT_domain_sf"/>
</dbReference>
<dbReference type="Proteomes" id="UP000007110">
    <property type="component" value="Unassembled WGS sequence"/>
</dbReference>
<dbReference type="KEGG" id="spu:105437594"/>
<dbReference type="EC" id="2.3.1.5" evidence="2"/>
<dbReference type="SUPFAM" id="SSF54001">
    <property type="entry name" value="Cysteine proteinases"/>
    <property type="match status" value="1"/>
</dbReference>
<dbReference type="AlphaFoldDB" id="A0A7M7HJJ3"/>
<dbReference type="GeneID" id="105437594"/>
<organism evidence="3 4">
    <name type="scientific">Strongylocentrotus purpuratus</name>
    <name type="common">Purple sea urchin</name>
    <dbReference type="NCBI Taxonomy" id="7668"/>
    <lineage>
        <taxon>Eukaryota</taxon>
        <taxon>Metazoa</taxon>
        <taxon>Echinodermata</taxon>
        <taxon>Eleutherozoa</taxon>
        <taxon>Echinozoa</taxon>
        <taxon>Echinoidea</taxon>
        <taxon>Euechinoidea</taxon>
        <taxon>Echinacea</taxon>
        <taxon>Camarodonta</taxon>
        <taxon>Echinidea</taxon>
        <taxon>Strongylocentrotidae</taxon>
        <taxon>Strongylocentrotus</taxon>
    </lineage>
</organism>
<dbReference type="InParanoid" id="A0A7M7HJJ3"/>
<dbReference type="InterPro" id="IPR038765">
    <property type="entry name" value="Papain-like_cys_pep_sf"/>
</dbReference>
<dbReference type="OMA" id="CYQLQIF"/>
<dbReference type="EnsemblMetazoa" id="XM_011664383">
    <property type="protein sequence ID" value="XP_011662685"/>
    <property type="gene ID" value="LOC105437594"/>
</dbReference>